<evidence type="ECO:0000313" key="13">
    <source>
        <dbReference type="Proteomes" id="UP000747542"/>
    </source>
</evidence>
<comment type="caution">
    <text evidence="12">The sequence shown here is derived from an EMBL/GenBank/DDBJ whole genome shotgun (WGS) entry which is preliminary data.</text>
</comment>
<keyword evidence="3" id="KW-1003">Cell membrane</keyword>
<evidence type="ECO:0000256" key="7">
    <source>
        <dbReference type="ARBA" id="ARBA00023170"/>
    </source>
</evidence>
<dbReference type="PANTHER" id="PTHR42643">
    <property type="entry name" value="IONOTROPIC RECEPTOR 20A-RELATED"/>
    <property type="match status" value="1"/>
</dbReference>
<evidence type="ECO:0000313" key="12">
    <source>
        <dbReference type="EMBL" id="KAG7168204.1"/>
    </source>
</evidence>
<dbReference type="GO" id="GO:0050906">
    <property type="term" value="P:detection of stimulus involved in sensory perception"/>
    <property type="evidence" value="ECO:0007669"/>
    <property type="project" value="UniProtKB-ARBA"/>
</dbReference>
<dbReference type="AlphaFoldDB" id="A0A8J5KE97"/>
<accession>A0A8J5KE97</accession>
<organism evidence="12 13">
    <name type="scientific">Homarus americanus</name>
    <name type="common">American lobster</name>
    <dbReference type="NCBI Taxonomy" id="6706"/>
    <lineage>
        <taxon>Eukaryota</taxon>
        <taxon>Metazoa</taxon>
        <taxon>Ecdysozoa</taxon>
        <taxon>Arthropoda</taxon>
        <taxon>Crustacea</taxon>
        <taxon>Multicrustacea</taxon>
        <taxon>Malacostraca</taxon>
        <taxon>Eumalacostraca</taxon>
        <taxon>Eucarida</taxon>
        <taxon>Decapoda</taxon>
        <taxon>Pleocyemata</taxon>
        <taxon>Astacidea</taxon>
        <taxon>Nephropoidea</taxon>
        <taxon>Nephropidae</taxon>
        <taxon>Homarus</taxon>
    </lineage>
</organism>
<dbReference type="InterPro" id="IPR001320">
    <property type="entry name" value="Iontro_rcpt_C"/>
</dbReference>
<feature type="domain" description="Ionotropic glutamate receptor C-terminal" evidence="11">
    <location>
        <begin position="1"/>
        <end position="221"/>
    </location>
</feature>
<comment type="similarity">
    <text evidence="2">Belongs to the glutamate-gated ion channel (TC 1.A.10.1) family.</text>
</comment>
<dbReference type="SUPFAM" id="SSF53850">
    <property type="entry name" value="Periplasmic binding protein-like II"/>
    <property type="match status" value="1"/>
</dbReference>
<evidence type="ECO:0000256" key="9">
    <source>
        <dbReference type="SAM" id="Phobius"/>
    </source>
</evidence>
<reference evidence="12" key="1">
    <citation type="journal article" date="2021" name="Sci. Adv.">
        <title>The American lobster genome reveals insights on longevity, neural, and immune adaptations.</title>
        <authorList>
            <person name="Polinski J.M."/>
            <person name="Zimin A.V."/>
            <person name="Clark K.F."/>
            <person name="Kohn A.B."/>
            <person name="Sadowski N."/>
            <person name="Timp W."/>
            <person name="Ptitsyn A."/>
            <person name="Khanna P."/>
            <person name="Romanova D.Y."/>
            <person name="Williams P."/>
            <person name="Greenwood S.J."/>
            <person name="Moroz L.L."/>
            <person name="Walt D.R."/>
            <person name="Bodnar A.G."/>
        </authorList>
    </citation>
    <scope>NUCLEOTIDE SEQUENCE</scope>
    <source>
        <strain evidence="12">GMGI-L3</strain>
    </source>
</reference>
<protein>
    <submittedName>
        <fullName evidence="12">Putative glutamate receptor ionotropic, kainate 2-like 20</fullName>
    </submittedName>
</protein>
<evidence type="ECO:0000259" key="11">
    <source>
        <dbReference type="Pfam" id="PF00060"/>
    </source>
</evidence>
<evidence type="ECO:0000256" key="3">
    <source>
        <dbReference type="ARBA" id="ARBA00022475"/>
    </source>
</evidence>
<dbReference type="Proteomes" id="UP000747542">
    <property type="component" value="Unassembled WGS sequence"/>
</dbReference>
<keyword evidence="5 9" id="KW-1133">Transmembrane helix</keyword>
<comment type="subcellular location">
    <subcellularLocation>
        <location evidence="1">Cell membrane</location>
        <topology evidence="1">Multi-pass membrane protein</topology>
    </subcellularLocation>
</comment>
<keyword evidence="10" id="KW-0732">Signal</keyword>
<sequence>MVVGWWWVGCMLITSLYRSSLIAHLSVPTTSPPIDHLDQLVGLDGSTWGIEPGFGLGWDWFKLNTNPKILNMEEQMTRVLEGRHAFFTWKYYIKTIIASRYTDDFGYTPIHVSRQEFIPGSTGWGVRKGLPFLEPMDRIHDHLVESGLVNYWLNELFEAAMSETRAEMRDKKMKDSGTAEGVVTEMSFLPTQSESSGQGVKRMLVLSLNHLQGSFYILLLGYCAASLALLLERIVYTARKDPHTHTRKHLHTLTHS</sequence>
<name>A0A8J5KE97_HOMAM</name>
<gene>
    <name evidence="12" type="primary">Grik2-L20</name>
    <name evidence="12" type="ORF">Hamer_G016842</name>
</gene>
<keyword evidence="4 9" id="KW-0812">Transmembrane</keyword>
<dbReference type="GO" id="GO:0015276">
    <property type="term" value="F:ligand-gated monoatomic ion channel activity"/>
    <property type="evidence" value="ECO:0007669"/>
    <property type="project" value="InterPro"/>
</dbReference>
<evidence type="ECO:0000256" key="8">
    <source>
        <dbReference type="ARBA" id="ARBA00023180"/>
    </source>
</evidence>
<dbReference type="GO" id="GO:0005886">
    <property type="term" value="C:plasma membrane"/>
    <property type="evidence" value="ECO:0007669"/>
    <property type="project" value="UniProtKB-SubCell"/>
</dbReference>
<keyword evidence="13" id="KW-1185">Reference proteome</keyword>
<evidence type="ECO:0000256" key="2">
    <source>
        <dbReference type="ARBA" id="ARBA00008685"/>
    </source>
</evidence>
<feature type="chain" id="PRO_5035259705" evidence="10">
    <location>
        <begin position="24"/>
        <end position="256"/>
    </location>
</feature>
<dbReference type="InterPro" id="IPR052192">
    <property type="entry name" value="Insect_Ionotropic_Sensory_Rcpt"/>
</dbReference>
<feature type="transmembrane region" description="Helical" evidence="9">
    <location>
        <begin position="213"/>
        <end position="231"/>
    </location>
</feature>
<evidence type="ECO:0000256" key="4">
    <source>
        <dbReference type="ARBA" id="ARBA00022692"/>
    </source>
</evidence>
<keyword evidence="7 12" id="KW-0675">Receptor</keyword>
<dbReference type="Gene3D" id="1.10.287.70">
    <property type="match status" value="1"/>
</dbReference>
<evidence type="ECO:0000256" key="5">
    <source>
        <dbReference type="ARBA" id="ARBA00022989"/>
    </source>
</evidence>
<dbReference type="EMBL" id="JAHLQT010020459">
    <property type="protein sequence ID" value="KAG7168204.1"/>
    <property type="molecule type" value="Genomic_DNA"/>
</dbReference>
<evidence type="ECO:0000256" key="6">
    <source>
        <dbReference type="ARBA" id="ARBA00023136"/>
    </source>
</evidence>
<keyword evidence="6 9" id="KW-0472">Membrane</keyword>
<keyword evidence="8" id="KW-0325">Glycoprotein</keyword>
<dbReference type="Pfam" id="PF00060">
    <property type="entry name" value="Lig_chan"/>
    <property type="match status" value="1"/>
</dbReference>
<proteinExistence type="inferred from homology"/>
<evidence type="ECO:0000256" key="10">
    <source>
        <dbReference type="SAM" id="SignalP"/>
    </source>
</evidence>
<feature type="signal peptide" evidence="10">
    <location>
        <begin position="1"/>
        <end position="23"/>
    </location>
</feature>
<dbReference type="PANTHER" id="PTHR42643:SF24">
    <property type="entry name" value="IONOTROPIC RECEPTOR 60A"/>
    <property type="match status" value="1"/>
</dbReference>
<evidence type="ECO:0000256" key="1">
    <source>
        <dbReference type="ARBA" id="ARBA00004651"/>
    </source>
</evidence>